<evidence type="ECO:0000313" key="2">
    <source>
        <dbReference type="EMBL" id="CAD6223869.1"/>
    </source>
</evidence>
<dbReference type="EMBL" id="CAJGYO010000004">
    <property type="protein sequence ID" value="CAD6223869.1"/>
    <property type="molecule type" value="Genomic_DNA"/>
</dbReference>
<dbReference type="Proteomes" id="UP000604825">
    <property type="component" value="Unassembled WGS sequence"/>
</dbReference>
<keyword evidence="3" id="KW-1185">Reference proteome</keyword>
<proteinExistence type="predicted"/>
<sequence length="90" mass="9660">METTQGHPQQGPSVRARICARPPTVSTTSSSSTRVRVAFVFVSRQEEIVDLQLVEIPSLNSKAQGVAGSGGWRRKTAATITTPSESHLQV</sequence>
<organism evidence="2 3">
    <name type="scientific">Miscanthus lutarioriparius</name>
    <dbReference type="NCBI Taxonomy" id="422564"/>
    <lineage>
        <taxon>Eukaryota</taxon>
        <taxon>Viridiplantae</taxon>
        <taxon>Streptophyta</taxon>
        <taxon>Embryophyta</taxon>
        <taxon>Tracheophyta</taxon>
        <taxon>Spermatophyta</taxon>
        <taxon>Magnoliopsida</taxon>
        <taxon>Liliopsida</taxon>
        <taxon>Poales</taxon>
        <taxon>Poaceae</taxon>
        <taxon>PACMAD clade</taxon>
        <taxon>Panicoideae</taxon>
        <taxon>Andropogonodae</taxon>
        <taxon>Andropogoneae</taxon>
        <taxon>Saccharinae</taxon>
        <taxon>Miscanthus</taxon>
    </lineage>
</organism>
<evidence type="ECO:0000313" key="3">
    <source>
        <dbReference type="Proteomes" id="UP000604825"/>
    </source>
</evidence>
<dbReference type="AlphaFoldDB" id="A0A811NN44"/>
<feature type="compositionally biased region" description="Low complexity" evidence="1">
    <location>
        <begin position="20"/>
        <end position="30"/>
    </location>
</feature>
<name>A0A811NN44_9POAL</name>
<feature type="compositionally biased region" description="Polar residues" evidence="1">
    <location>
        <begin position="1"/>
        <end position="12"/>
    </location>
</feature>
<feature type="compositionally biased region" description="Polar residues" evidence="1">
    <location>
        <begin position="78"/>
        <end position="90"/>
    </location>
</feature>
<protein>
    <submittedName>
        <fullName evidence="2">Uncharacterized protein</fullName>
    </submittedName>
</protein>
<comment type="caution">
    <text evidence="2">The sequence shown here is derived from an EMBL/GenBank/DDBJ whole genome shotgun (WGS) entry which is preliminary data.</text>
</comment>
<reference evidence="2" key="1">
    <citation type="submission" date="2020-10" db="EMBL/GenBank/DDBJ databases">
        <authorList>
            <person name="Han B."/>
            <person name="Lu T."/>
            <person name="Zhao Q."/>
            <person name="Huang X."/>
            <person name="Zhao Y."/>
        </authorList>
    </citation>
    <scope>NUCLEOTIDE SEQUENCE</scope>
</reference>
<feature type="region of interest" description="Disordered" evidence="1">
    <location>
        <begin position="62"/>
        <end position="90"/>
    </location>
</feature>
<evidence type="ECO:0000256" key="1">
    <source>
        <dbReference type="SAM" id="MobiDB-lite"/>
    </source>
</evidence>
<gene>
    <name evidence="2" type="ORF">NCGR_LOCUS16258</name>
</gene>
<feature type="region of interest" description="Disordered" evidence="1">
    <location>
        <begin position="1"/>
        <end position="30"/>
    </location>
</feature>
<accession>A0A811NN44</accession>